<dbReference type="Pfam" id="PF13517">
    <property type="entry name" value="FG-GAP_3"/>
    <property type="match status" value="2"/>
</dbReference>
<feature type="domain" description="Ig-like" evidence="7">
    <location>
        <begin position="1068"/>
        <end position="1155"/>
    </location>
</feature>
<dbReference type="EMBL" id="AP025592">
    <property type="protein sequence ID" value="BDG10434.1"/>
    <property type="molecule type" value="Genomic_DNA"/>
</dbReference>
<name>A0ABN6NB49_9BACT</name>
<evidence type="ECO:0000256" key="2">
    <source>
        <dbReference type="ARBA" id="ARBA00022692"/>
    </source>
</evidence>
<sequence length="1267" mass="132264">MNALLLSIVLGAGALTNFPRDAGGAVTQSAIGAQVDGAPAVVAVAGEQVVAFRADGSSPRGFPFSLGRDEAASGAPAAGDMDGDRRTEVAVVTLSGRLFLWSEGRIAPGFPVRLGAGSRAGPSFADVDGDGKPELLVGDESGRLHAFKKSGQEAKGWPVSLGAPVSSTASSSRFAGSRVVAVGCADGKVHVLDLATRAEKPGFPLATSFEVTGAPAFADLDDDGAMDLVVGSQDFKLYAVDAKGQPLRGFPVSTGYRVYESPAIGDLDGDGKLDVVFTSADGSVYAVNRQGEPLPGFPVRIGSRIFGGPVLGDVDRDGRPDVVAVTSDGQVAALSAEGRMLHGFPTRLDAADVGATPLLLDLAQDGGYSIFVGAGPMLQAIRAPRMGTVPASGPWLASGHDAARSGHFGPNPPSFRALGLAPEKPRTEDALAATWKWVSLDAGPEDPEPEVEIQWYRNGQVVEELDGRRTVPPRTAKRGERWSFVLVPRVGSRVARSATVTVLGTPPTPPGFALEPKAPSRAGPVQAKLVKPSVSVDGDPLTYRYEWLLDGQPTGVKGETFPADKLRKGQLLSLRAVAADTVSESELATVEGRVVDTPPGPVGLALEPDRASRSDVILARILAPATDADGDALAYHYRWTVDGQPRNLPLSAAQFPARVARKHQKVAVEVRAFDGELEGPAARAEVILANAPPAAPPVAIQPKAPRRGRPLRAVLLAEAADADGDRLAYRYAWTKNGKPLPLPADAREVPGSEVARGDRFEVEVWATDGEAEGPRARAAASVGNTPPTAPLVALSPERPRAGQPVKVALARPSVDADGDPVTYAYAWTRDGAKGVEGRDALQPGEFKKHERLRVTVTPRDATEAGPAAAAELVVENTPPSAPQVSLVPEAPSAATGVAAVLTAPATDPDGDPIQYRYAWTRDGVPVDVKGDRVPPNVLRHGETWRVVVTPFDGEELGAPAAATALVRNTVPATPAVALAPPAPAGGQPLECAVRAPAQDEDHEPVELHVRWTVDGKPVAVAEDALQLPAGVTRRGERWRCEAWGSDGFNDGLHAFAEVEVRNSPPGAPQVALEPDRPRTGQPLACRVAGEAVDPDGDPVSYAYAWWKNDQPQAPGDDPSRIPGAQVHKGDRWRCAVTASDGAAQGQPGQAERKVANTPPGPAVVRIAPASPRVGEPLRCELATRSTDPDGDAIRYRYAWVKNGVAQSFAESSAEVPGRLVKLADHWRCTATPFDGDQNGPAASSAEVSVGTGGAARTRVSAAPGARE</sequence>
<dbReference type="PANTHER" id="PTHR21419:SF23">
    <property type="entry name" value="PROTEIN DEFECTIVE IN EXINE FORMATION 1"/>
    <property type="match status" value="1"/>
</dbReference>
<feature type="domain" description="Ig-like" evidence="7">
    <location>
        <begin position="974"/>
        <end position="1042"/>
    </location>
</feature>
<dbReference type="InterPro" id="IPR007110">
    <property type="entry name" value="Ig-like_dom"/>
</dbReference>
<proteinExistence type="predicted"/>
<feature type="domain" description="Ig-like" evidence="7">
    <location>
        <begin position="1161"/>
        <end position="1248"/>
    </location>
</feature>
<evidence type="ECO:0000256" key="4">
    <source>
        <dbReference type="ARBA" id="ARBA00022989"/>
    </source>
</evidence>
<organism evidence="8 9">
    <name type="scientific">Anaeromyxobacter paludicola</name>
    <dbReference type="NCBI Taxonomy" id="2918171"/>
    <lineage>
        <taxon>Bacteria</taxon>
        <taxon>Pseudomonadati</taxon>
        <taxon>Myxococcota</taxon>
        <taxon>Myxococcia</taxon>
        <taxon>Myxococcales</taxon>
        <taxon>Cystobacterineae</taxon>
        <taxon>Anaeromyxobacteraceae</taxon>
        <taxon>Anaeromyxobacter</taxon>
    </lineage>
</organism>
<dbReference type="RefSeq" id="WP_248342920.1">
    <property type="nucleotide sequence ID" value="NZ_AP025592.1"/>
</dbReference>
<keyword evidence="5" id="KW-0472">Membrane</keyword>
<dbReference type="InterPro" id="IPR013517">
    <property type="entry name" value="FG-GAP"/>
</dbReference>
<dbReference type="Proteomes" id="UP001162734">
    <property type="component" value="Chromosome"/>
</dbReference>
<keyword evidence="3" id="KW-0732">Signal</keyword>
<evidence type="ECO:0000313" key="8">
    <source>
        <dbReference type="EMBL" id="BDG10434.1"/>
    </source>
</evidence>
<evidence type="ECO:0000256" key="6">
    <source>
        <dbReference type="SAM" id="MobiDB-lite"/>
    </source>
</evidence>
<evidence type="ECO:0000256" key="5">
    <source>
        <dbReference type="ARBA" id="ARBA00023136"/>
    </source>
</evidence>
<dbReference type="PROSITE" id="PS50835">
    <property type="entry name" value="IG_LIKE"/>
    <property type="match status" value="3"/>
</dbReference>
<accession>A0ABN6NB49</accession>
<dbReference type="PANTHER" id="PTHR21419">
    <property type="match status" value="1"/>
</dbReference>
<comment type="subcellular location">
    <subcellularLocation>
        <location evidence="1">Membrane</location>
        <topology evidence="1">Single-pass membrane protein</topology>
    </subcellularLocation>
</comment>
<evidence type="ECO:0000256" key="1">
    <source>
        <dbReference type="ARBA" id="ARBA00004167"/>
    </source>
</evidence>
<reference evidence="9" key="1">
    <citation type="journal article" date="2022" name="Int. J. Syst. Evol. Microbiol.">
        <title>Anaeromyxobacter oryzae sp. nov., Anaeromyxobacter diazotrophicus sp. nov. and Anaeromyxobacter paludicola sp. nov., isolated from paddy soils.</title>
        <authorList>
            <person name="Itoh H."/>
            <person name="Xu Z."/>
            <person name="Mise K."/>
            <person name="Masuda Y."/>
            <person name="Ushijima N."/>
            <person name="Hayakawa C."/>
            <person name="Shiratori Y."/>
            <person name="Senoo K."/>
        </authorList>
    </citation>
    <scope>NUCLEOTIDE SEQUENCE [LARGE SCALE GENOMIC DNA]</scope>
    <source>
        <strain evidence="9">Red630</strain>
    </source>
</reference>
<keyword evidence="2" id="KW-0812">Transmembrane</keyword>
<evidence type="ECO:0000259" key="7">
    <source>
        <dbReference type="PROSITE" id="PS50835"/>
    </source>
</evidence>
<feature type="region of interest" description="Disordered" evidence="6">
    <location>
        <begin position="1231"/>
        <end position="1267"/>
    </location>
</feature>
<keyword evidence="9" id="KW-1185">Reference proteome</keyword>
<evidence type="ECO:0000256" key="3">
    <source>
        <dbReference type="ARBA" id="ARBA00022729"/>
    </source>
</evidence>
<dbReference type="Gene3D" id="3.40.1350.20">
    <property type="match status" value="1"/>
</dbReference>
<keyword evidence="4" id="KW-1133">Transmembrane helix</keyword>
<dbReference type="SUPFAM" id="SSF69318">
    <property type="entry name" value="Integrin alpha N-terminal domain"/>
    <property type="match status" value="2"/>
</dbReference>
<dbReference type="InterPro" id="IPR028994">
    <property type="entry name" value="Integrin_alpha_N"/>
</dbReference>
<dbReference type="Gene3D" id="2.130.10.10">
    <property type="entry name" value="YVTN repeat-like/Quinoprotein amine dehydrogenase"/>
    <property type="match status" value="1"/>
</dbReference>
<dbReference type="InterPro" id="IPR045232">
    <property type="entry name" value="FAM234"/>
</dbReference>
<evidence type="ECO:0000313" key="9">
    <source>
        <dbReference type="Proteomes" id="UP001162734"/>
    </source>
</evidence>
<gene>
    <name evidence="8" type="ORF">AMPC_35470</name>
</gene>
<feature type="region of interest" description="Disordered" evidence="6">
    <location>
        <begin position="1139"/>
        <end position="1159"/>
    </location>
</feature>
<dbReference type="InterPro" id="IPR015943">
    <property type="entry name" value="WD40/YVTN_repeat-like_dom_sf"/>
</dbReference>
<protein>
    <recommendedName>
        <fullName evidence="7">Ig-like domain-containing protein</fullName>
    </recommendedName>
</protein>